<dbReference type="PANTHER" id="PTHR33446">
    <property type="entry name" value="PROTEIN TONB-RELATED"/>
    <property type="match status" value="1"/>
</dbReference>
<keyword evidence="13" id="KW-1185">Reference proteome</keyword>
<dbReference type="SUPFAM" id="SSF74653">
    <property type="entry name" value="TolA/TonB C-terminal domain"/>
    <property type="match status" value="2"/>
</dbReference>
<sequence length="285" mass="30634">MQMKLLLLAALLALLAAFPCHAQTDAQSESAQAWKAKLSAHIAKSRLFPAQALAQTGEARVGFVIDRYGKLVSRALAASTGSRLLDDAALDIVARAQPFPQPPSELKEETFSFVVPIVFSGRQFRVPTDGLVLSMPASGSTASDAMAAWRKVVSEHVWRNRVFPSNAIGQRADAGVTFVVDRSGKLISNALVESTGFAPLDAAALAMVERSAPFPKPPAEAKDDLQRVTILMAFDGILPKPAPPSPEREKFLQSWVEEQAKLSPKSPGPDDAKLNSMMRSICRGC</sequence>
<evidence type="ECO:0000256" key="9">
    <source>
        <dbReference type="ARBA" id="ARBA00023136"/>
    </source>
</evidence>
<dbReference type="Proteomes" id="UP000228930">
    <property type="component" value="Unassembled WGS sequence"/>
</dbReference>
<dbReference type="InterPro" id="IPR037682">
    <property type="entry name" value="TonB_C"/>
</dbReference>
<evidence type="ECO:0000256" key="6">
    <source>
        <dbReference type="ARBA" id="ARBA00022692"/>
    </source>
</evidence>
<dbReference type="GO" id="GO:0031992">
    <property type="term" value="F:energy transducer activity"/>
    <property type="evidence" value="ECO:0007669"/>
    <property type="project" value="TreeGrafter"/>
</dbReference>
<dbReference type="GO" id="GO:0055085">
    <property type="term" value="P:transmembrane transport"/>
    <property type="evidence" value="ECO:0007669"/>
    <property type="project" value="InterPro"/>
</dbReference>
<dbReference type="NCBIfam" id="TIGR01352">
    <property type="entry name" value="tonB_Cterm"/>
    <property type="match status" value="2"/>
</dbReference>
<evidence type="ECO:0000256" key="1">
    <source>
        <dbReference type="ARBA" id="ARBA00004383"/>
    </source>
</evidence>
<dbReference type="EMBL" id="LFJC01000003">
    <property type="protein sequence ID" value="PIT02441.1"/>
    <property type="molecule type" value="Genomic_DNA"/>
</dbReference>
<feature type="domain" description="TonB C-terminal" evidence="11">
    <location>
        <begin position="31"/>
        <end position="128"/>
    </location>
</feature>
<keyword evidence="8" id="KW-1133">Transmembrane helix</keyword>
<reference evidence="12 13" key="1">
    <citation type="submission" date="2015-06" db="EMBL/GenBank/DDBJ databases">
        <title>Comparative genome analysis of nirS-carrying Bradyrhizobium sp. strains.</title>
        <authorList>
            <person name="Ishii S."/>
            <person name="Jang J."/>
            <person name="Nishizawa T."/>
            <person name="Senoo K."/>
        </authorList>
    </citation>
    <scope>NUCLEOTIDE SEQUENCE [LARGE SCALE GENOMIC DNA]</scope>
    <source>
        <strain evidence="12 13">TSA1</strain>
    </source>
</reference>
<organism evidence="12 13">
    <name type="scientific">Bradyrhizobium nitroreducens</name>
    <dbReference type="NCBI Taxonomy" id="709803"/>
    <lineage>
        <taxon>Bacteria</taxon>
        <taxon>Pseudomonadati</taxon>
        <taxon>Pseudomonadota</taxon>
        <taxon>Alphaproteobacteria</taxon>
        <taxon>Hyphomicrobiales</taxon>
        <taxon>Nitrobacteraceae</taxon>
        <taxon>Bradyrhizobium</taxon>
    </lineage>
</organism>
<keyword evidence="10" id="KW-0732">Signal</keyword>
<dbReference type="PROSITE" id="PS52015">
    <property type="entry name" value="TONB_CTD"/>
    <property type="match status" value="1"/>
</dbReference>
<evidence type="ECO:0000313" key="12">
    <source>
        <dbReference type="EMBL" id="PIT02441.1"/>
    </source>
</evidence>
<dbReference type="PANTHER" id="PTHR33446:SF2">
    <property type="entry name" value="PROTEIN TONB"/>
    <property type="match status" value="1"/>
</dbReference>
<proteinExistence type="inferred from homology"/>
<keyword evidence="6" id="KW-0812">Transmembrane</keyword>
<dbReference type="InterPro" id="IPR051045">
    <property type="entry name" value="TonB-dependent_transducer"/>
</dbReference>
<dbReference type="GO" id="GO:0098797">
    <property type="term" value="C:plasma membrane protein complex"/>
    <property type="evidence" value="ECO:0007669"/>
    <property type="project" value="TreeGrafter"/>
</dbReference>
<feature type="chain" id="PRO_5014721004" description="TonB C-terminal domain-containing protein" evidence="10">
    <location>
        <begin position="23"/>
        <end position="285"/>
    </location>
</feature>
<keyword evidence="4" id="KW-1003">Cell membrane</keyword>
<evidence type="ECO:0000256" key="5">
    <source>
        <dbReference type="ARBA" id="ARBA00022519"/>
    </source>
</evidence>
<gene>
    <name evidence="12" type="ORF">TSA1_18020</name>
</gene>
<keyword evidence="3" id="KW-0813">Transport</keyword>
<evidence type="ECO:0000259" key="11">
    <source>
        <dbReference type="PROSITE" id="PS52015"/>
    </source>
</evidence>
<evidence type="ECO:0000256" key="2">
    <source>
        <dbReference type="ARBA" id="ARBA00006555"/>
    </source>
</evidence>
<comment type="caution">
    <text evidence="12">The sequence shown here is derived from an EMBL/GenBank/DDBJ whole genome shotgun (WGS) entry which is preliminary data.</text>
</comment>
<dbReference type="InterPro" id="IPR006260">
    <property type="entry name" value="TonB/TolA_C"/>
</dbReference>
<evidence type="ECO:0000256" key="3">
    <source>
        <dbReference type="ARBA" id="ARBA00022448"/>
    </source>
</evidence>
<evidence type="ECO:0000256" key="7">
    <source>
        <dbReference type="ARBA" id="ARBA00022927"/>
    </source>
</evidence>
<evidence type="ECO:0000256" key="10">
    <source>
        <dbReference type="SAM" id="SignalP"/>
    </source>
</evidence>
<dbReference type="Gene3D" id="3.30.1150.10">
    <property type="match status" value="2"/>
</dbReference>
<keyword evidence="9" id="KW-0472">Membrane</keyword>
<comment type="subcellular location">
    <subcellularLocation>
        <location evidence="1">Cell inner membrane</location>
        <topology evidence="1">Single-pass membrane protein</topology>
        <orientation evidence="1">Periplasmic side</orientation>
    </subcellularLocation>
</comment>
<feature type="signal peptide" evidence="10">
    <location>
        <begin position="1"/>
        <end position="22"/>
    </location>
</feature>
<dbReference type="RefSeq" id="WP_100177627.1">
    <property type="nucleotide sequence ID" value="NZ_LFJC01000003.1"/>
</dbReference>
<evidence type="ECO:0000256" key="8">
    <source>
        <dbReference type="ARBA" id="ARBA00022989"/>
    </source>
</evidence>
<dbReference type="GO" id="GO:0015031">
    <property type="term" value="P:protein transport"/>
    <property type="evidence" value="ECO:0007669"/>
    <property type="project" value="UniProtKB-KW"/>
</dbReference>
<dbReference type="Pfam" id="PF13103">
    <property type="entry name" value="TonB_2"/>
    <property type="match status" value="2"/>
</dbReference>
<evidence type="ECO:0000313" key="13">
    <source>
        <dbReference type="Proteomes" id="UP000228930"/>
    </source>
</evidence>
<name>A0A2M6UD35_9BRAD</name>
<dbReference type="AlphaFoldDB" id="A0A2M6UD35"/>
<evidence type="ECO:0000256" key="4">
    <source>
        <dbReference type="ARBA" id="ARBA00022475"/>
    </source>
</evidence>
<accession>A0A2M6UD35</accession>
<comment type="similarity">
    <text evidence="2">Belongs to the TonB family.</text>
</comment>
<keyword evidence="7" id="KW-0653">Protein transport</keyword>
<protein>
    <recommendedName>
        <fullName evidence="11">TonB C-terminal domain-containing protein</fullName>
    </recommendedName>
</protein>
<keyword evidence="5" id="KW-0997">Cell inner membrane</keyword>